<dbReference type="SUPFAM" id="SSF51905">
    <property type="entry name" value="FAD/NAD(P)-binding domain"/>
    <property type="match status" value="1"/>
</dbReference>
<dbReference type="PRINTS" id="PR00420">
    <property type="entry name" value="RNGMNOXGNASE"/>
</dbReference>
<dbReference type="PANTHER" id="PTHR42685">
    <property type="entry name" value="GERANYLGERANYL DIPHOSPHATE REDUCTASE"/>
    <property type="match status" value="1"/>
</dbReference>
<dbReference type="RefSeq" id="WP_006964230.1">
    <property type="nucleotide sequence ID" value="NZ_APJX01000001.1"/>
</dbReference>
<dbReference type="Proteomes" id="UP000014216">
    <property type="component" value="Unassembled WGS sequence"/>
</dbReference>
<dbReference type="EC" id="1.3.1.-" evidence="2"/>
<comment type="caution">
    <text evidence="2">The sequence shown here is derived from an EMBL/GenBank/DDBJ whole genome shotgun (WGS) entry which is preliminary data.</text>
</comment>
<dbReference type="InterPro" id="IPR011777">
    <property type="entry name" value="Geranylgeranyl_Rdtase_fam"/>
</dbReference>
<protein>
    <submittedName>
        <fullName evidence="2">Digeranylgeranylglycerophospholipid reductase</fullName>
        <ecNumber evidence="2">1.3.1.-</ecNumber>
    </submittedName>
</protein>
<gene>
    <name evidence="2" type="ORF">Dpo_1c06290</name>
</gene>
<reference evidence="2 3" key="1">
    <citation type="journal article" date="2013" name="Genome Announc.">
        <title>Draft Genome Sequence of Desulfotignum phosphitoxidans DSM 13687 Strain FiPS-3.</title>
        <authorList>
            <person name="Poehlein A."/>
            <person name="Daniel R."/>
            <person name="Simeonova D.D."/>
        </authorList>
    </citation>
    <scope>NUCLEOTIDE SEQUENCE [LARGE SCALE GENOMIC DNA]</scope>
    <source>
        <strain evidence="2 3">DSM 13687</strain>
    </source>
</reference>
<feature type="domain" description="Digeranylgeranylglycerophospholipid reductase catalytic" evidence="1">
    <location>
        <begin position="180"/>
        <end position="232"/>
    </location>
</feature>
<dbReference type="InterPro" id="IPR054715">
    <property type="entry name" value="GGR_cat"/>
</dbReference>
<dbReference type="Pfam" id="PF22578">
    <property type="entry name" value="GGR_cat"/>
    <property type="match status" value="1"/>
</dbReference>
<evidence type="ECO:0000259" key="1">
    <source>
        <dbReference type="Pfam" id="PF22578"/>
    </source>
</evidence>
<dbReference type="PANTHER" id="PTHR42685:SF22">
    <property type="entry name" value="CONDITIONED MEDIUM FACTOR RECEPTOR 1"/>
    <property type="match status" value="1"/>
</dbReference>
<keyword evidence="2" id="KW-0560">Oxidoreductase</keyword>
<dbReference type="InterPro" id="IPR050407">
    <property type="entry name" value="Geranylgeranyl_reductase"/>
</dbReference>
<proteinExistence type="predicted"/>
<sequence length="357" mass="38339">MRASDCDILVVGAGPAGSSAAFAAARKGANVLLVERRQQVGVPVQCAEYIPAVLKGQLELKGDCVVQKIGSMHTLIPGQPVKKTVAPGFIIRRDVFDQDLASAARKAGAKIRCATKAAALLPNGNVILSPKNRPAFVVHPKVIIGADGPRSTVGRWAGSVNRHLLPAVQITLLLKAPMTHTEIYFDREITAGYGWLFPKGKMANVGIGMVRPSGGQPSIRKVLDNFIQRLKLDGKIDGAPVTLTAGWIPAEPVRNTVTGNILLVGDAAGHTHPITGAGIFTAVTCGRMAGKCAFAAVAANDVAILKDYDHGWQDLFGDTQARAHLRRKQMEAGWSRFDKIVKQCWVAYREYYDESVY</sequence>
<dbReference type="Gene3D" id="3.50.50.60">
    <property type="entry name" value="FAD/NAD(P)-binding domain"/>
    <property type="match status" value="1"/>
</dbReference>
<dbReference type="Pfam" id="PF12831">
    <property type="entry name" value="FAD_oxidored"/>
    <property type="match status" value="1"/>
</dbReference>
<evidence type="ECO:0000313" key="3">
    <source>
        <dbReference type="Proteomes" id="UP000014216"/>
    </source>
</evidence>
<dbReference type="InterPro" id="IPR036188">
    <property type="entry name" value="FAD/NAD-bd_sf"/>
</dbReference>
<dbReference type="OrthoDB" id="9799983at2"/>
<evidence type="ECO:0000313" key="2">
    <source>
        <dbReference type="EMBL" id="EMS81488.1"/>
    </source>
</evidence>
<dbReference type="NCBIfam" id="TIGR02032">
    <property type="entry name" value="GG-red-SF"/>
    <property type="match status" value="1"/>
</dbReference>
<organism evidence="2 3">
    <name type="scientific">Desulfotignum phosphitoxidans DSM 13687</name>
    <dbReference type="NCBI Taxonomy" id="1286635"/>
    <lineage>
        <taxon>Bacteria</taxon>
        <taxon>Pseudomonadati</taxon>
        <taxon>Thermodesulfobacteriota</taxon>
        <taxon>Desulfobacteria</taxon>
        <taxon>Desulfobacterales</taxon>
        <taxon>Desulfobacteraceae</taxon>
        <taxon>Desulfotignum</taxon>
    </lineage>
</organism>
<keyword evidence="3" id="KW-1185">Reference proteome</keyword>
<dbReference type="EMBL" id="APJX01000001">
    <property type="protein sequence ID" value="EMS81488.1"/>
    <property type="molecule type" value="Genomic_DNA"/>
</dbReference>
<dbReference type="AlphaFoldDB" id="S0G2B3"/>
<accession>S0G2B3</accession>
<name>S0G2B3_9BACT</name>
<dbReference type="GO" id="GO:0016628">
    <property type="term" value="F:oxidoreductase activity, acting on the CH-CH group of donors, NAD or NADP as acceptor"/>
    <property type="evidence" value="ECO:0007669"/>
    <property type="project" value="InterPro"/>
</dbReference>